<organism evidence="5 6">
    <name type="scientific">Rhynchosporium secalis</name>
    <name type="common">Barley scald fungus</name>
    <dbReference type="NCBI Taxonomy" id="38038"/>
    <lineage>
        <taxon>Eukaryota</taxon>
        <taxon>Fungi</taxon>
        <taxon>Dikarya</taxon>
        <taxon>Ascomycota</taxon>
        <taxon>Pezizomycotina</taxon>
        <taxon>Leotiomycetes</taxon>
        <taxon>Helotiales</taxon>
        <taxon>Ploettnerulaceae</taxon>
        <taxon>Rhynchosporium</taxon>
    </lineage>
</organism>
<keyword evidence="6" id="KW-1185">Reference proteome</keyword>
<keyword evidence="3" id="KW-0812">Transmembrane</keyword>
<evidence type="ECO:0000256" key="1">
    <source>
        <dbReference type="ARBA" id="ARBA00005375"/>
    </source>
</evidence>
<feature type="signal peptide" evidence="4">
    <location>
        <begin position="1"/>
        <end position="22"/>
    </location>
</feature>
<evidence type="ECO:0008006" key="7">
    <source>
        <dbReference type="Google" id="ProtNLM"/>
    </source>
</evidence>
<evidence type="ECO:0000256" key="3">
    <source>
        <dbReference type="SAM" id="Phobius"/>
    </source>
</evidence>
<dbReference type="PANTHER" id="PTHR11567">
    <property type="entry name" value="ACID PHOSPHATASE-RELATED"/>
    <property type="match status" value="1"/>
</dbReference>
<reference evidence="6" key="1">
    <citation type="submission" date="2016-03" db="EMBL/GenBank/DDBJ databases">
        <authorList>
            <person name="Guldener U."/>
        </authorList>
    </citation>
    <scope>NUCLEOTIDE SEQUENCE [LARGE SCALE GENOMIC DNA]</scope>
</reference>
<dbReference type="PANTHER" id="PTHR11567:SF127">
    <property type="entry name" value="HISTIDINE ACID PHOSPHATASE"/>
    <property type="match status" value="1"/>
</dbReference>
<keyword evidence="4" id="KW-0732">Signal</keyword>
<dbReference type="InterPro" id="IPR050645">
    <property type="entry name" value="Histidine_acid_phosphatase"/>
</dbReference>
<sequence>MTPTMTAVSLLLLLLFIQPILSQSTIKQITWAAVTYTYHGEKTPDFSSSTPRIMDLTPLGAQQLYDAGTGLRNRYITSMNISQDTIPIVGISVHDLDNGQLDVVSMKSPYVAASALAFMQGLYPPYKDVEGDGEMARREGGRFEYPLNGYQYPSISTLSELDFNHIWIAGKIDCNLYSKSVIETIISPAYANRINDTQTYYSSFTDLVFPDRDSSTINYAYAWEVYEGALYQYKHNTTIQNSTSFTADDLAILRSLASEQQWTFNTPHTDDLINAVSGRTFAAKVLQRLNANIASRGVFSKLSLFFGTHEPFLAFFALSNLATGASGPQFNTLPDHGSTMTFELFSTQDSSLPDRDVSSENTTATITMPSPDQLSVRFLFRNGSAPPEDMRSYSLFGRGNSETVIPWLEFRRLMGRIAMTDALDWCRTCEAKTIFCDAFEAVAVGDQSGNGDGNGNGNGDGGSEPPLTHESQNGISATVGGVIGAAVAVALFLLLVAGLLCAGFRVEHRKRGGAGRDLGGISVIKRASCGSGIGNAGGFKGADRLESDTDLAIKSGMGAAVVRHERVGSWELGESPNADFKHRSLDKEIESGISPERVVSGTDYGRRSRELERENPFVDPVRAVERVWEGGGGGGGSSKV</sequence>
<dbReference type="GO" id="GO:0016791">
    <property type="term" value="F:phosphatase activity"/>
    <property type="evidence" value="ECO:0007669"/>
    <property type="project" value="TreeGrafter"/>
</dbReference>
<dbReference type="EMBL" id="FJVC01000228">
    <property type="protein sequence ID" value="CZT45893.1"/>
    <property type="molecule type" value="Genomic_DNA"/>
</dbReference>
<keyword evidence="3" id="KW-1133">Transmembrane helix</keyword>
<feature type="region of interest" description="Disordered" evidence="2">
    <location>
        <begin position="447"/>
        <end position="473"/>
    </location>
</feature>
<feature type="transmembrane region" description="Helical" evidence="3">
    <location>
        <begin position="479"/>
        <end position="502"/>
    </location>
</feature>
<feature type="compositionally biased region" description="Gly residues" evidence="2">
    <location>
        <begin position="448"/>
        <end position="462"/>
    </location>
</feature>
<evidence type="ECO:0000256" key="4">
    <source>
        <dbReference type="SAM" id="SignalP"/>
    </source>
</evidence>
<comment type="similarity">
    <text evidence="1">Belongs to the histidine acid phosphatase family.</text>
</comment>
<accession>A0A1E1M9X5</accession>
<dbReference type="InterPro" id="IPR029033">
    <property type="entry name" value="His_PPase_superfam"/>
</dbReference>
<evidence type="ECO:0000313" key="5">
    <source>
        <dbReference type="EMBL" id="CZT45893.1"/>
    </source>
</evidence>
<dbReference type="Pfam" id="PF00328">
    <property type="entry name" value="His_Phos_2"/>
    <property type="match status" value="1"/>
</dbReference>
<dbReference type="InterPro" id="IPR000560">
    <property type="entry name" value="His_Pase_clade-2"/>
</dbReference>
<keyword evidence="3" id="KW-0472">Membrane</keyword>
<gene>
    <name evidence="5" type="ORF">RSE6_06250</name>
</gene>
<proteinExistence type="inferred from homology"/>
<name>A0A1E1M9X5_RHYSE</name>
<dbReference type="Proteomes" id="UP000177625">
    <property type="component" value="Unassembled WGS sequence"/>
</dbReference>
<feature type="chain" id="PRO_5009448078" description="Histidine acid phosphatase" evidence="4">
    <location>
        <begin position="23"/>
        <end position="640"/>
    </location>
</feature>
<dbReference type="Gene3D" id="3.40.50.1240">
    <property type="entry name" value="Phosphoglycerate mutase-like"/>
    <property type="match status" value="1"/>
</dbReference>
<protein>
    <recommendedName>
        <fullName evidence="7">Histidine acid phosphatase</fullName>
    </recommendedName>
</protein>
<evidence type="ECO:0000313" key="6">
    <source>
        <dbReference type="Proteomes" id="UP000177625"/>
    </source>
</evidence>
<dbReference type="AlphaFoldDB" id="A0A1E1M9X5"/>
<evidence type="ECO:0000256" key="2">
    <source>
        <dbReference type="SAM" id="MobiDB-lite"/>
    </source>
</evidence>
<dbReference type="SUPFAM" id="SSF53254">
    <property type="entry name" value="Phosphoglycerate mutase-like"/>
    <property type="match status" value="1"/>
</dbReference>